<dbReference type="PANTHER" id="PTHR20981">
    <property type="entry name" value="60S RIBOSOMAL PROTEIN L21"/>
    <property type="match status" value="1"/>
</dbReference>
<keyword evidence="2" id="KW-0689">Ribosomal protein</keyword>
<dbReference type="Gene3D" id="6.10.250.3260">
    <property type="match status" value="1"/>
</dbReference>
<evidence type="ECO:0000256" key="4">
    <source>
        <dbReference type="SAM" id="MobiDB-lite"/>
    </source>
</evidence>
<name>A0A835TDX0_9ROSI</name>
<evidence type="ECO:0008006" key="7">
    <source>
        <dbReference type="Google" id="ProtNLM"/>
    </source>
</evidence>
<proteinExistence type="inferred from homology"/>
<evidence type="ECO:0000313" key="6">
    <source>
        <dbReference type="Proteomes" id="UP000657918"/>
    </source>
</evidence>
<evidence type="ECO:0000256" key="3">
    <source>
        <dbReference type="ARBA" id="ARBA00023274"/>
    </source>
</evidence>
<gene>
    <name evidence="5" type="ORF">SADUNF_Sadunf03G0121700</name>
</gene>
<comment type="caution">
    <text evidence="5">The sequence shown here is derived from an EMBL/GenBank/DDBJ whole genome shotgun (WGS) entry which is preliminary data.</text>
</comment>
<evidence type="ECO:0000256" key="1">
    <source>
        <dbReference type="ARBA" id="ARBA00008427"/>
    </source>
</evidence>
<dbReference type="GO" id="GO:0005840">
    <property type="term" value="C:ribosome"/>
    <property type="evidence" value="ECO:0007669"/>
    <property type="project" value="UniProtKB-KW"/>
</dbReference>
<dbReference type="GO" id="GO:0006412">
    <property type="term" value="P:translation"/>
    <property type="evidence" value="ECO:0007669"/>
    <property type="project" value="InterPro"/>
</dbReference>
<evidence type="ECO:0000313" key="5">
    <source>
        <dbReference type="EMBL" id="KAF9686086.1"/>
    </source>
</evidence>
<evidence type="ECO:0000256" key="2">
    <source>
        <dbReference type="ARBA" id="ARBA00022980"/>
    </source>
</evidence>
<protein>
    <recommendedName>
        <fullName evidence="7">60S ribosomal protein L21</fullName>
    </recommendedName>
</protein>
<dbReference type="Gene3D" id="2.30.30.70">
    <property type="entry name" value="Ribosomal protein L21"/>
    <property type="match status" value="1"/>
</dbReference>
<dbReference type="FunFam" id="6.10.250.3260:FF:000002">
    <property type="entry name" value="60S ribosomal protein L21"/>
    <property type="match status" value="1"/>
</dbReference>
<dbReference type="GO" id="GO:0003735">
    <property type="term" value="F:structural constituent of ribosome"/>
    <property type="evidence" value="ECO:0007669"/>
    <property type="project" value="InterPro"/>
</dbReference>
<accession>A0A835TDX0</accession>
<comment type="similarity">
    <text evidence="1">Belongs to the eukaryotic ribosomal protein eL21 family.</text>
</comment>
<dbReference type="OrthoDB" id="1539250at2759"/>
<reference evidence="5 6" key="1">
    <citation type="submission" date="2020-10" db="EMBL/GenBank/DDBJ databases">
        <title>Plant Genome Project.</title>
        <authorList>
            <person name="Zhang R.-G."/>
        </authorList>
    </citation>
    <scope>NUCLEOTIDE SEQUENCE [LARGE SCALE GENOMIC DNA]</scope>
    <source>
        <strain evidence="5">FAFU-HL-1</strain>
        <tissue evidence="5">Leaf</tissue>
    </source>
</reference>
<dbReference type="AlphaFoldDB" id="A0A835TDX0"/>
<dbReference type="GO" id="GO:1990904">
    <property type="term" value="C:ribonucleoprotein complex"/>
    <property type="evidence" value="ECO:0007669"/>
    <property type="project" value="UniProtKB-KW"/>
</dbReference>
<dbReference type="InterPro" id="IPR036948">
    <property type="entry name" value="Ribosomal_eL21_sf"/>
</dbReference>
<keyword evidence="3" id="KW-0687">Ribonucleoprotein</keyword>
<dbReference type="Proteomes" id="UP000657918">
    <property type="component" value="Unassembled WGS sequence"/>
</dbReference>
<organism evidence="5 6">
    <name type="scientific">Salix dunnii</name>
    <dbReference type="NCBI Taxonomy" id="1413687"/>
    <lineage>
        <taxon>Eukaryota</taxon>
        <taxon>Viridiplantae</taxon>
        <taxon>Streptophyta</taxon>
        <taxon>Embryophyta</taxon>
        <taxon>Tracheophyta</taxon>
        <taxon>Spermatophyta</taxon>
        <taxon>Magnoliopsida</taxon>
        <taxon>eudicotyledons</taxon>
        <taxon>Gunneridae</taxon>
        <taxon>Pentapetalae</taxon>
        <taxon>rosids</taxon>
        <taxon>fabids</taxon>
        <taxon>Malpighiales</taxon>
        <taxon>Salicaceae</taxon>
        <taxon>Saliceae</taxon>
        <taxon>Salix</taxon>
    </lineage>
</organism>
<sequence length="128" mass="14593">MPAGHGLRSRTRDLFARPFRKKGYIALSTYLRTYKVGDYVDIKVGNRIIGKRIHVRVEHVQPSRCREELELRKKKNDELKAEAKARGEKISTKRQPQGPKPGFMVEGATLETVTPIPYDVVNDLKGGY</sequence>
<dbReference type="InterPro" id="IPR001147">
    <property type="entry name" value="Ribosomal_eL21"/>
</dbReference>
<feature type="region of interest" description="Disordered" evidence="4">
    <location>
        <begin position="81"/>
        <end position="106"/>
    </location>
</feature>
<feature type="compositionally biased region" description="Basic and acidic residues" evidence="4">
    <location>
        <begin position="81"/>
        <end position="91"/>
    </location>
</feature>
<dbReference type="SUPFAM" id="SSF50104">
    <property type="entry name" value="Translation proteins SH3-like domain"/>
    <property type="match status" value="1"/>
</dbReference>
<dbReference type="Pfam" id="PF01157">
    <property type="entry name" value="Ribosomal_L21e"/>
    <property type="match status" value="1"/>
</dbReference>
<keyword evidence="6" id="KW-1185">Reference proteome</keyword>
<dbReference type="EMBL" id="JADGMS010000003">
    <property type="protein sequence ID" value="KAF9686086.1"/>
    <property type="molecule type" value="Genomic_DNA"/>
</dbReference>
<dbReference type="InterPro" id="IPR008991">
    <property type="entry name" value="Translation_prot_SH3-like_sf"/>
</dbReference>